<feature type="domain" description="Peptidase S8/S53" evidence="7">
    <location>
        <begin position="218"/>
        <end position="448"/>
    </location>
</feature>
<feature type="active site" description="Charge relay system" evidence="5">
    <location>
        <position position="222"/>
    </location>
</feature>
<dbReference type="EMBL" id="DONK01000184">
    <property type="protein sequence ID" value="HBU52007.1"/>
    <property type="molecule type" value="Genomic_DNA"/>
</dbReference>
<dbReference type="PANTHER" id="PTHR43806">
    <property type="entry name" value="PEPTIDASE S8"/>
    <property type="match status" value="1"/>
</dbReference>
<keyword evidence="2 5" id="KW-0645">Protease</keyword>
<feature type="region of interest" description="Disordered" evidence="6">
    <location>
        <begin position="179"/>
        <end position="204"/>
    </location>
</feature>
<dbReference type="Proteomes" id="UP000264779">
    <property type="component" value="Unassembled WGS sequence"/>
</dbReference>
<comment type="similarity">
    <text evidence="1 5">Belongs to the peptidase S8 family.</text>
</comment>
<evidence type="ECO:0000313" key="9">
    <source>
        <dbReference type="EMBL" id="HBU52007.1"/>
    </source>
</evidence>
<evidence type="ECO:0000259" key="7">
    <source>
        <dbReference type="Pfam" id="PF00082"/>
    </source>
</evidence>
<accession>A0A358E0Q8</accession>
<dbReference type="SUPFAM" id="SSF52743">
    <property type="entry name" value="Subtilisin-like"/>
    <property type="match status" value="1"/>
</dbReference>
<evidence type="ECO:0000256" key="2">
    <source>
        <dbReference type="ARBA" id="ARBA00022670"/>
    </source>
</evidence>
<dbReference type="InterPro" id="IPR036852">
    <property type="entry name" value="Peptidase_S8/S53_dom_sf"/>
</dbReference>
<dbReference type="PROSITE" id="PS51892">
    <property type="entry name" value="SUBTILASE"/>
    <property type="match status" value="1"/>
</dbReference>
<dbReference type="Proteomes" id="UP000263517">
    <property type="component" value="Unassembled WGS sequence"/>
</dbReference>
<evidence type="ECO:0000256" key="5">
    <source>
        <dbReference type="PROSITE-ProRule" id="PRU01240"/>
    </source>
</evidence>
<dbReference type="InterPro" id="IPR000209">
    <property type="entry name" value="Peptidase_S8/S53_dom"/>
</dbReference>
<dbReference type="PROSITE" id="PS00138">
    <property type="entry name" value="SUBTILASE_SER"/>
    <property type="match status" value="1"/>
</dbReference>
<evidence type="ECO:0000256" key="4">
    <source>
        <dbReference type="ARBA" id="ARBA00022825"/>
    </source>
</evidence>
<comment type="caution">
    <text evidence="9">The sequence shown here is derived from an EMBL/GenBank/DDBJ whole genome shotgun (WGS) entry which is preliminary data.</text>
</comment>
<dbReference type="CDD" id="cd05561">
    <property type="entry name" value="Peptidases_S8_4"/>
    <property type="match status" value="1"/>
</dbReference>
<protein>
    <submittedName>
        <fullName evidence="9">Peptidase S8</fullName>
    </submittedName>
</protein>
<evidence type="ECO:0000256" key="3">
    <source>
        <dbReference type="ARBA" id="ARBA00022801"/>
    </source>
</evidence>
<evidence type="ECO:0000313" key="11">
    <source>
        <dbReference type="Proteomes" id="UP000264779"/>
    </source>
</evidence>
<evidence type="ECO:0000313" key="8">
    <source>
        <dbReference type="EMBL" id="HAW78067.1"/>
    </source>
</evidence>
<gene>
    <name evidence="8" type="ORF">DCW74_20310</name>
    <name evidence="9" type="ORF">DEB45_12170</name>
</gene>
<sequence length="451" mass="48656">MTNVTFLAIFLMLITAFNCYGQIAIPSQVARPITPIIEKLPGELSRIRETVKTPVDTTLANASSLLDKASDPLYALPDAITIKQSNGTAALKEIKTPDGFLAIEKEWVLVAKEADIKALSDPDIQVVEKHYLQAIGQWMYTLRITANLEKLSAIRDSLPAELQQQLTRNYVYLSQTSNPVDTSRRQMDSAPLLTSSSHSPSAELAKPDVKTCSLASRVGMIDTPIFESHEAFAHIDVTQKNFLSKPLTNNTVHGTAVAGILAQRLASNSLIFNASVFYERSQVSQGATLANLLEGLNYLAEQNVDAINMSLSGPENEVLRLALASIDKQDIQVIAAAGNNGPAAPAAYPAAYLSTIAVTAVDSEHQIYRWANQGSYIDFSAPGVSVETAHPTLRTSRESGTSMAAPIITACYACALRHRAHRGEALTSLIEASIDMGEEGRDAVFGYGLLP</sequence>
<feature type="active site" description="Charge relay system" evidence="5">
    <location>
        <position position="402"/>
    </location>
</feature>
<dbReference type="InterPro" id="IPR023828">
    <property type="entry name" value="Peptidase_S8_Ser-AS"/>
</dbReference>
<dbReference type="GO" id="GO:0006508">
    <property type="term" value="P:proteolysis"/>
    <property type="evidence" value="ECO:0007669"/>
    <property type="project" value="UniProtKB-KW"/>
</dbReference>
<dbReference type="PANTHER" id="PTHR43806:SF11">
    <property type="entry name" value="CEREVISIN-RELATED"/>
    <property type="match status" value="1"/>
</dbReference>
<dbReference type="Pfam" id="PF00082">
    <property type="entry name" value="Peptidase_S8"/>
    <property type="match status" value="1"/>
</dbReference>
<proteinExistence type="inferred from homology"/>
<dbReference type="PRINTS" id="PR00723">
    <property type="entry name" value="SUBTILISIN"/>
</dbReference>
<name>A0A358E0Q8_9ALTE</name>
<keyword evidence="3 5" id="KW-0378">Hydrolase</keyword>
<dbReference type="AlphaFoldDB" id="A0A358E0Q8"/>
<keyword evidence="4 5" id="KW-0720">Serine protease</keyword>
<dbReference type="EMBL" id="DNAN01000708">
    <property type="protein sequence ID" value="HAW78067.1"/>
    <property type="molecule type" value="Genomic_DNA"/>
</dbReference>
<organism evidence="9 11">
    <name type="scientific">Alteromonas australica</name>
    <dbReference type="NCBI Taxonomy" id="589873"/>
    <lineage>
        <taxon>Bacteria</taxon>
        <taxon>Pseudomonadati</taxon>
        <taxon>Pseudomonadota</taxon>
        <taxon>Gammaproteobacteria</taxon>
        <taxon>Alteromonadales</taxon>
        <taxon>Alteromonadaceae</taxon>
        <taxon>Alteromonas/Salinimonas group</taxon>
        <taxon>Alteromonas</taxon>
    </lineage>
</organism>
<dbReference type="GO" id="GO:0004252">
    <property type="term" value="F:serine-type endopeptidase activity"/>
    <property type="evidence" value="ECO:0007669"/>
    <property type="project" value="UniProtKB-UniRule"/>
</dbReference>
<reference evidence="10 11" key="1">
    <citation type="journal article" date="2018" name="Nat. Biotechnol.">
        <title>A standardized bacterial taxonomy based on genome phylogeny substantially revises the tree of life.</title>
        <authorList>
            <person name="Parks D.H."/>
            <person name="Chuvochina M."/>
            <person name="Waite D.W."/>
            <person name="Rinke C."/>
            <person name="Skarshewski A."/>
            <person name="Chaumeil P.A."/>
            <person name="Hugenholtz P."/>
        </authorList>
    </citation>
    <scope>NUCLEOTIDE SEQUENCE [LARGE SCALE GENOMIC DNA]</scope>
    <source>
        <strain evidence="9">UBA11621</strain>
        <strain evidence="8">UBA11978</strain>
    </source>
</reference>
<dbReference type="InterPro" id="IPR015500">
    <property type="entry name" value="Peptidase_S8_subtilisin-rel"/>
</dbReference>
<evidence type="ECO:0000256" key="1">
    <source>
        <dbReference type="ARBA" id="ARBA00011073"/>
    </source>
</evidence>
<dbReference type="Gene3D" id="3.40.50.200">
    <property type="entry name" value="Peptidase S8/S53 domain"/>
    <property type="match status" value="1"/>
</dbReference>
<evidence type="ECO:0000313" key="10">
    <source>
        <dbReference type="Proteomes" id="UP000263517"/>
    </source>
</evidence>
<feature type="active site" description="Charge relay system" evidence="5">
    <location>
        <position position="253"/>
    </location>
</feature>
<dbReference type="InterPro" id="IPR050131">
    <property type="entry name" value="Peptidase_S8_subtilisin-like"/>
</dbReference>
<dbReference type="RefSeq" id="WP_196897590.1">
    <property type="nucleotide sequence ID" value="NZ_CALBIY010000076.1"/>
</dbReference>
<evidence type="ECO:0000256" key="6">
    <source>
        <dbReference type="SAM" id="MobiDB-lite"/>
    </source>
</evidence>